<sequence>MAPVAVSPRSTSPSVASNIKAIKAQRPVGLTNRAGNYNSEHYDLGALASEADYPYNDFKPSFPDVHWEPYTAIEPPKDRALFADPDKKALFGAATAVKDLTQTIGTELEGIKLGQLTDQQKDELALLVAERGVVFFRGQDDWTIEEQLALGRYWGPLHKHATTGVPARGDLDEVHVVYAHPTSDPQEKIYRGPVKHSRSDLWHSDVTYEVNPPSYTSFKLLVSPEAGGDTLWASGYAAYDRLSYPMREYLEKLTAIHSAVDQADGARRHGNTVRRDPVETEHPLVRVHPVTNHKALFFNPGFVRYIPGVPKAESDYLVQFLTNHVSTASDFSVRFKWNAGDVAIWDNRTNIHSAIYEDIGVSRRHAIRVAVRGEIPKDSEDGTSREEEYYKSKGFQVDRTLYKGQRRQSGYKD</sequence>
<dbReference type="InterPro" id="IPR042098">
    <property type="entry name" value="TauD-like_sf"/>
</dbReference>
<proteinExistence type="inferred from homology"/>
<gene>
    <name evidence="7" type="ORF">UMAG_03995</name>
</gene>
<dbReference type="PANTHER" id="PTHR30468:SF31">
    <property type="entry name" value="ALPHA-KETOGLUTARATE-DEPENDENT SULFONATE DIOXYGENASE-RELATED"/>
    <property type="match status" value="1"/>
</dbReference>
<dbReference type="eggNOG" id="ENOG502QT05">
    <property type="taxonomic scope" value="Eukaryota"/>
</dbReference>
<evidence type="ECO:0000313" key="8">
    <source>
        <dbReference type="Proteomes" id="UP000000561"/>
    </source>
</evidence>
<dbReference type="InterPro" id="IPR003819">
    <property type="entry name" value="TauD/TfdA-like"/>
</dbReference>
<organism evidence="7 8">
    <name type="scientific">Mycosarcoma maydis</name>
    <name type="common">Corn smut fungus</name>
    <name type="synonym">Ustilago maydis</name>
    <dbReference type="NCBI Taxonomy" id="5270"/>
    <lineage>
        <taxon>Eukaryota</taxon>
        <taxon>Fungi</taxon>
        <taxon>Dikarya</taxon>
        <taxon>Basidiomycota</taxon>
        <taxon>Ustilaginomycotina</taxon>
        <taxon>Ustilaginomycetes</taxon>
        <taxon>Ustilaginales</taxon>
        <taxon>Ustilaginaceae</taxon>
        <taxon>Mycosarcoma</taxon>
    </lineage>
</organism>
<dbReference type="SUPFAM" id="SSF51197">
    <property type="entry name" value="Clavaminate synthase-like"/>
    <property type="match status" value="1"/>
</dbReference>
<dbReference type="OMA" id="AWDNRII"/>
<dbReference type="FunFam" id="3.60.130.10:FF:000003">
    <property type="entry name" value="Alpha-ketoglutarate-dependent taurine dioxygenase"/>
    <property type="match status" value="1"/>
</dbReference>
<dbReference type="PANTHER" id="PTHR30468">
    <property type="entry name" value="ALPHA-KETOGLUTARATE-DEPENDENT SULFONATE DIOXYGENASE"/>
    <property type="match status" value="1"/>
</dbReference>
<keyword evidence="3" id="KW-0223">Dioxygenase</keyword>
<accession>A0A0D1DWB2</accession>
<comment type="similarity">
    <text evidence="1">Belongs to the TfdA dioxygenase family.</text>
</comment>
<keyword evidence="2" id="KW-0479">Metal-binding</keyword>
<keyword evidence="4" id="KW-0560">Oxidoreductase</keyword>
<evidence type="ECO:0000256" key="2">
    <source>
        <dbReference type="ARBA" id="ARBA00022723"/>
    </source>
</evidence>
<keyword evidence="5" id="KW-0408">Iron</keyword>
<dbReference type="Pfam" id="PF02668">
    <property type="entry name" value="TauD"/>
    <property type="match status" value="1"/>
</dbReference>
<dbReference type="InterPro" id="IPR051323">
    <property type="entry name" value="AtsK-like"/>
</dbReference>
<dbReference type="GO" id="GO:0016706">
    <property type="term" value="F:2-oxoglutarate-dependent dioxygenase activity"/>
    <property type="evidence" value="ECO:0000318"/>
    <property type="project" value="GO_Central"/>
</dbReference>
<dbReference type="GO" id="GO:0046872">
    <property type="term" value="F:metal ion binding"/>
    <property type="evidence" value="ECO:0007669"/>
    <property type="project" value="UniProtKB-KW"/>
</dbReference>
<dbReference type="Gene3D" id="3.60.130.10">
    <property type="entry name" value="Clavaminate synthase-like"/>
    <property type="match status" value="1"/>
</dbReference>
<name>A0A0D1DWB2_MYCMD</name>
<protein>
    <recommendedName>
        <fullName evidence="6">TauD/TfdA-like domain-containing protein</fullName>
    </recommendedName>
</protein>
<dbReference type="GO" id="GO:0005737">
    <property type="term" value="C:cytoplasm"/>
    <property type="evidence" value="ECO:0000318"/>
    <property type="project" value="GO_Central"/>
</dbReference>
<evidence type="ECO:0000256" key="3">
    <source>
        <dbReference type="ARBA" id="ARBA00022964"/>
    </source>
</evidence>
<dbReference type="GeneID" id="23564302"/>
<dbReference type="RefSeq" id="XP_011390454.1">
    <property type="nucleotide sequence ID" value="XM_011392152.1"/>
</dbReference>
<evidence type="ECO:0000313" key="7">
    <source>
        <dbReference type="EMBL" id="KIS67946.1"/>
    </source>
</evidence>
<reference evidence="7 8" key="1">
    <citation type="journal article" date="2006" name="Nature">
        <title>Insights from the genome of the biotrophic fungal plant pathogen Ustilago maydis.</title>
        <authorList>
            <person name="Kamper J."/>
            <person name="Kahmann R."/>
            <person name="Bolker M."/>
            <person name="Ma L.J."/>
            <person name="Brefort T."/>
            <person name="Saville B.J."/>
            <person name="Banuett F."/>
            <person name="Kronstad J.W."/>
            <person name="Gold S.E."/>
            <person name="Muller O."/>
            <person name="Perlin M.H."/>
            <person name="Wosten H.A."/>
            <person name="de Vries R."/>
            <person name="Ruiz-Herrera J."/>
            <person name="Reynaga-Pena C.G."/>
            <person name="Snetselaar K."/>
            <person name="McCann M."/>
            <person name="Perez-Martin J."/>
            <person name="Feldbrugge M."/>
            <person name="Basse C.W."/>
            <person name="Steinberg G."/>
            <person name="Ibeas J.I."/>
            <person name="Holloman W."/>
            <person name="Guzman P."/>
            <person name="Farman M."/>
            <person name="Stajich J.E."/>
            <person name="Sentandreu R."/>
            <person name="Gonzalez-Prieto J.M."/>
            <person name="Kennell J.C."/>
            <person name="Molina L."/>
            <person name="Schirawski J."/>
            <person name="Mendoza-Mendoza A."/>
            <person name="Greilinger D."/>
            <person name="Munch K."/>
            <person name="Rossel N."/>
            <person name="Scherer M."/>
            <person name="Vranes M."/>
            <person name="Ladendorf O."/>
            <person name="Vincon V."/>
            <person name="Fuchs U."/>
            <person name="Sandrock B."/>
            <person name="Meng S."/>
            <person name="Ho E.C."/>
            <person name="Cahill M.J."/>
            <person name="Boyce K.J."/>
            <person name="Klose J."/>
            <person name="Klosterman S.J."/>
            <person name="Deelstra H.J."/>
            <person name="Ortiz-Castellanos L."/>
            <person name="Li W."/>
            <person name="Sanchez-Alonso P."/>
            <person name="Schreier P.H."/>
            <person name="Hauser-Hahn I."/>
            <person name="Vaupel M."/>
            <person name="Koopmann E."/>
            <person name="Friedrich G."/>
            <person name="Voss H."/>
            <person name="Schluter T."/>
            <person name="Margolis J."/>
            <person name="Platt D."/>
            <person name="Swimmer C."/>
            <person name="Gnirke A."/>
            <person name="Chen F."/>
            <person name="Vysotskaia V."/>
            <person name="Mannhaupt G."/>
            <person name="Guldener U."/>
            <person name="Munsterkotter M."/>
            <person name="Haase D."/>
            <person name="Oesterheld M."/>
            <person name="Mewes H.W."/>
            <person name="Mauceli E.W."/>
            <person name="DeCaprio D."/>
            <person name="Wade C.M."/>
            <person name="Butler J."/>
            <person name="Young S."/>
            <person name="Jaffe D.B."/>
            <person name="Calvo S."/>
            <person name="Nusbaum C."/>
            <person name="Galagan J."/>
            <person name="Birren B.W."/>
        </authorList>
    </citation>
    <scope>NUCLEOTIDE SEQUENCE [LARGE SCALE GENOMIC DNA]</scope>
    <source>
        <strain evidence="8">DSM 14603 / FGSC 9021 / UM521</strain>
    </source>
</reference>
<dbReference type="AlphaFoldDB" id="A0A0D1DWB2"/>
<dbReference type="EMBL" id="CM003150">
    <property type="protein sequence ID" value="KIS67946.1"/>
    <property type="molecule type" value="Genomic_DNA"/>
</dbReference>
<keyword evidence="8" id="KW-1185">Reference proteome</keyword>
<dbReference type="FunCoup" id="A0A0D1DWB2">
    <property type="interactions" value="219"/>
</dbReference>
<evidence type="ECO:0000259" key="6">
    <source>
        <dbReference type="Pfam" id="PF02668"/>
    </source>
</evidence>
<dbReference type="Proteomes" id="UP000000561">
    <property type="component" value="Chromosome 11"/>
</dbReference>
<feature type="domain" description="TauD/TfdA-like" evidence="6">
    <location>
        <begin position="97"/>
        <end position="368"/>
    </location>
</feature>
<evidence type="ECO:0000256" key="4">
    <source>
        <dbReference type="ARBA" id="ARBA00023002"/>
    </source>
</evidence>
<evidence type="ECO:0000256" key="1">
    <source>
        <dbReference type="ARBA" id="ARBA00005896"/>
    </source>
</evidence>
<dbReference type="OrthoDB" id="10257314at2759"/>
<dbReference type="InParanoid" id="A0A0D1DWB2"/>
<evidence type="ECO:0000256" key="5">
    <source>
        <dbReference type="ARBA" id="ARBA00023004"/>
    </source>
</evidence>
<dbReference type="KEGG" id="uma:UMAG_03995"/>
<dbReference type="VEuPathDB" id="FungiDB:UMAG_03995"/>